<feature type="transmembrane region" description="Helical" evidence="5">
    <location>
        <begin position="373"/>
        <end position="393"/>
    </location>
</feature>
<dbReference type="InterPro" id="IPR051788">
    <property type="entry name" value="MFS_Transporter"/>
</dbReference>
<feature type="transmembrane region" description="Helical" evidence="5">
    <location>
        <begin position="12"/>
        <end position="31"/>
    </location>
</feature>
<evidence type="ECO:0000313" key="6">
    <source>
        <dbReference type="EMBL" id="GAA2697123.1"/>
    </source>
</evidence>
<evidence type="ECO:0000256" key="2">
    <source>
        <dbReference type="ARBA" id="ARBA00022692"/>
    </source>
</evidence>
<feature type="transmembrane region" description="Helical" evidence="5">
    <location>
        <begin position="105"/>
        <end position="126"/>
    </location>
</feature>
<feature type="transmembrane region" description="Helical" evidence="5">
    <location>
        <begin position="310"/>
        <end position="331"/>
    </location>
</feature>
<feature type="transmembrane region" description="Helical" evidence="5">
    <location>
        <begin position="79"/>
        <end position="99"/>
    </location>
</feature>
<feature type="transmembrane region" description="Helical" evidence="5">
    <location>
        <begin position="51"/>
        <end position="72"/>
    </location>
</feature>
<feature type="transmembrane region" description="Helical" evidence="5">
    <location>
        <begin position="138"/>
        <end position="162"/>
    </location>
</feature>
<keyword evidence="2 5" id="KW-0812">Transmembrane</keyword>
<accession>A0ABN3TCP2</accession>
<gene>
    <name evidence="6" type="ORF">GCM10010412_091780</name>
</gene>
<dbReference type="CDD" id="cd17393">
    <property type="entry name" value="MFS_MosC_like"/>
    <property type="match status" value="1"/>
</dbReference>
<comment type="subcellular location">
    <subcellularLocation>
        <location evidence="1">Membrane</location>
        <topology evidence="1">Multi-pass membrane protein</topology>
    </subcellularLocation>
</comment>
<feature type="transmembrane region" description="Helical" evidence="5">
    <location>
        <begin position="253"/>
        <end position="273"/>
    </location>
</feature>
<feature type="transmembrane region" description="Helical" evidence="5">
    <location>
        <begin position="343"/>
        <end position="361"/>
    </location>
</feature>
<keyword evidence="7" id="KW-1185">Reference proteome</keyword>
<feature type="transmembrane region" description="Helical" evidence="5">
    <location>
        <begin position="168"/>
        <end position="187"/>
    </location>
</feature>
<dbReference type="InterPro" id="IPR011701">
    <property type="entry name" value="MFS"/>
</dbReference>
<evidence type="ECO:0000256" key="1">
    <source>
        <dbReference type="ARBA" id="ARBA00004141"/>
    </source>
</evidence>
<dbReference type="Proteomes" id="UP001501666">
    <property type="component" value="Unassembled WGS sequence"/>
</dbReference>
<dbReference type="EMBL" id="BAAATE010000046">
    <property type="protein sequence ID" value="GAA2697123.1"/>
    <property type="molecule type" value="Genomic_DNA"/>
</dbReference>
<keyword evidence="3 5" id="KW-1133">Transmembrane helix</keyword>
<evidence type="ECO:0000256" key="4">
    <source>
        <dbReference type="ARBA" id="ARBA00023136"/>
    </source>
</evidence>
<reference evidence="6 7" key="1">
    <citation type="journal article" date="2019" name="Int. J. Syst. Evol. Microbiol.">
        <title>The Global Catalogue of Microorganisms (GCM) 10K type strain sequencing project: providing services to taxonomists for standard genome sequencing and annotation.</title>
        <authorList>
            <consortium name="The Broad Institute Genomics Platform"/>
            <consortium name="The Broad Institute Genome Sequencing Center for Infectious Disease"/>
            <person name="Wu L."/>
            <person name="Ma J."/>
        </authorList>
    </citation>
    <scope>NUCLEOTIDE SEQUENCE [LARGE SCALE GENOMIC DNA]</scope>
    <source>
        <strain evidence="6 7">JCM 6835</strain>
    </source>
</reference>
<evidence type="ECO:0000313" key="7">
    <source>
        <dbReference type="Proteomes" id="UP001501666"/>
    </source>
</evidence>
<dbReference type="Pfam" id="PF07690">
    <property type="entry name" value="MFS_1"/>
    <property type="match status" value="1"/>
</dbReference>
<name>A0ABN3TCP2_9ACTN</name>
<feature type="transmembrane region" description="Helical" evidence="5">
    <location>
        <begin position="221"/>
        <end position="241"/>
    </location>
</feature>
<dbReference type="PANTHER" id="PTHR23514">
    <property type="entry name" value="BYPASS OF STOP CODON PROTEIN 6"/>
    <property type="match status" value="1"/>
</dbReference>
<dbReference type="PANTHER" id="PTHR23514:SF13">
    <property type="entry name" value="INNER MEMBRANE PROTEIN YBJJ"/>
    <property type="match status" value="1"/>
</dbReference>
<proteinExistence type="predicted"/>
<dbReference type="InterPro" id="IPR036259">
    <property type="entry name" value="MFS_trans_sf"/>
</dbReference>
<keyword evidence="4 5" id="KW-0472">Membrane</keyword>
<sequence length="413" mass="41407">MTLADVSPSVSRWRNAVFVIFAATGIAYSSWVTRTPDIRASLGVTTSVMGWIIFGLSAGAIAGLLLAGRLVGRHGARRMIAVGGTLTGTGIMVTGVGAVAPSPALVFAGLAITGGGFGLGEVGLNVEGAALERVLDRSVVPTLHGAFSVGTLVGAALGTAAAWAAVPVLVHLGVLGAAAIAACGYGISRLPDATGKEPVVHGRPAADAGPRQVVWRETRTLLIGFIVLGMAFAEGAASDWLPLAIVDGYGADPATASLSYGVFVAFMTASRLLGGRLVDRFGRVVVLRVAATLAFAGTSLVIVAGAQAPAMIGCALWGAGAALGFPLGISAAGDTQNHAAMRVSAVAILGYTAFLVGPPLLGCLGEHIGLLRSFYVVLLGVAAAAALSSAVAPGSRGEVAAARCRLRAGRRNR</sequence>
<dbReference type="SUPFAM" id="SSF103473">
    <property type="entry name" value="MFS general substrate transporter"/>
    <property type="match status" value="1"/>
</dbReference>
<feature type="transmembrane region" description="Helical" evidence="5">
    <location>
        <begin position="285"/>
        <end position="304"/>
    </location>
</feature>
<comment type="caution">
    <text evidence="6">The sequence shown here is derived from an EMBL/GenBank/DDBJ whole genome shotgun (WGS) entry which is preliminary data.</text>
</comment>
<protein>
    <submittedName>
        <fullName evidence="6">MFS transporter</fullName>
    </submittedName>
</protein>
<dbReference type="RefSeq" id="WP_346156292.1">
    <property type="nucleotide sequence ID" value="NZ_BAAATE010000046.1"/>
</dbReference>
<dbReference type="Gene3D" id="1.20.1250.20">
    <property type="entry name" value="MFS general substrate transporter like domains"/>
    <property type="match status" value="2"/>
</dbReference>
<evidence type="ECO:0000256" key="5">
    <source>
        <dbReference type="SAM" id="Phobius"/>
    </source>
</evidence>
<organism evidence="6 7">
    <name type="scientific">Nonomuraea recticatena</name>
    <dbReference type="NCBI Taxonomy" id="46178"/>
    <lineage>
        <taxon>Bacteria</taxon>
        <taxon>Bacillati</taxon>
        <taxon>Actinomycetota</taxon>
        <taxon>Actinomycetes</taxon>
        <taxon>Streptosporangiales</taxon>
        <taxon>Streptosporangiaceae</taxon>
        <taxon>Nonomuraea</taxon>
    </lineage>
</organism>
<evidence type="ECO:0000256" key="3">
    <source>
        <dbReference type="ARBA" id="ARBA00022989"/>
    </source>
</evidence>